<dbReference type="PANTHER" id="PTHR43244">
    <property type="match status" value="1"/>
</dbReference>
<dbReference type="InterPro" id="IPR050564">
    <property type="entry name" value="F420-G6PD/mer"/>
</dbReference>
<comment type="caution">
    <text evidence="3">The sequence shown here is derived from an EMBL/GenBank/DDBJ whole genome shotgun (WGS) entry which is preliminary data.</text>
</comment>
<dbReference type="CDD" id="cd01097">
    <property type="entry name" value="Tetrahydromethanopterin_reductase"/>
    <property type="match status" value="1"/>
</dbReference>
<dbReference type="RefSeq" id="WP_141963478.1">
    <property type="nucleotide sequence ID" value="NZ_VFOZ01000003.1"/>
</dbReference>
<organism evidence="3 4">
    <name type="scientific">Actinoallomurus bryophytorum</name>
    <dbReference type="NCBI Taxonomy" id="1490222"/>
    <lineage>
        <taxon>Bacteria</taxon>
        <taxon>Bacillati</taxon>
        <taxon>Actinomycetota</taxon>
        <taxon>Actinomycetes</taxon>
        <taxon>Streptosporangiales</taxon>
        <taxon>Thermomonosporaceae</taxon>
        <taxon>Actinoallomurus</taxon>
    </lineage>
</organism>
<evidence type="ECO:0000313" key="3">
    <source>
        <dbReference type="EMBL" id="TQL87867.1"/>
    </source>
</evidence>
<dbReference type="AlphaFoldDB" id="A0A543BSS3"/>
<protein>
    <submittedName>
        <fullName evidence="3">Alkanesulfonate monooxygenase SsuD/methylene tetrahydromethanopterin reductase-like flavin-dependent oxidoreductase (Luciferase family)</fullName>
    </submittedName>
</protein>
<dbReference type="GO" id="GO:0016705">
    <property type="term" value="F:oxidoreductase activity, acting on paired donors, with incorporation or reduction of molecular oxygen"/>
    <property type="evidence" value="ECO:0007669"/>
    <property type="project" value="InterPro"/>
</dbReference>
<reference evidence="3 4" key="1">
    <citation type="submission" date="2019-06" db="EMBL/GenBank/DDBJ databases">
        <title>Sequencing the genomes of 1000 actinobacteria strains.</title>
        <authorList>
            <person name="Klenk H.-P."/>
        </authorList>
    </citation>
    <scope>NUCLEOTIDE SEQUENCE [LARGE SCALE GENOMIC DNA]</scope>
    <source>
        <strain evidence="3 4">DSM 102200</strain>
    </source>
</reference>
<feature type="domain" description="Luciferase-like" evidence="2">
    <location>
        <begin position="13"/>
        <end position="224"/>
    </location>
</feature>
<dbReference type="InterPro" id="IPR011251">
    <property type="entry name" value="Luciferase-like_dom"/>
</dbReference>
<dbReference type="EMBL" id="VFOZ01000003">
    <property type="protein sequence ID" value="TQL87867.1"/>
    <property type="molecule type" value="Genomic_DNA"/>
</dbReference>
<name>A0A543BSS3_9ACTN</name>
<keyword evidence="3" id="KW-0503">Monooxygenase</keyword>
<keyword evidence="1" id="KW-0560">Oxidoreductase</keyword>
<evidence type="ECO:0000256" key="1">
    <source>
        <dbReference type="ARBA" id="ARBA00023002"/>
    </source>
</evidence>
<dbReference type="Proteomes" id="UP000316096">
    <property type="component" value="Unassembled WGS sequence"/>
</dbReference>
<proteinExistence type="predicted"/>
<evidence type="ECO:0000313" key="4">
    <source>
        <dbReference type="Proteomes" id="UP000316096"/>
    </source>
</evidence>
<keyword evidence="4" id="KW-1185">Reference proteome</keyword>
<dbReference type="Pfam" id="PF00296">
    <property type="entry name" value="Bac_luciferase"/>
    <property type="match status" value="1"/>
</dbReference>
<evidence type="ECO:0000259" key="2">
    <source>
        <dbReference type="Pfam" id="PF00296"/>
    </source>
</evidence>
<dbReference type="PANTHER" id="PTHR43244:SF1">
    <property type="entry name" value="5,10-METHYLENETETRAHYDROMETHANOPTERIN REDUCTASE"/>
    <property type="match status" value="1"/>
</dbReference>
<gene>
    <name evidence="3" type="ORF">FB559_8478</name>
</gene>
<sequence length="288" mass="30513">MTVLGAVCLPQLPPERLRDLARTADAAGLDELWLWEDCFWGSGVATAAAVLGWTDRLRVGVGLLPVPLRNVALAAMEIATLHRLFPGRVNIGVGHGVQDWMEQVGARVDSPVTLLREHLIALRALLAGEQVSVDGRYVRLDAVTLDRPPATPPAVLAGATGPRSLRLCGEAADGTILTASTTPDGVREARLLVEEGRTAGGRTDPHSVTVYLLAATGPGADERLAAELRRTGDDPELGVAGDARTVAEAVQRWAEAGADTVVLQPTLDEPDPEGFVRFTAEQVRPLVT</sequence>
<dbReference type="GO" id="GO:0004497">
    <property type="term" value="F:monooxygenase activity"/>
    <property type="evidence" value="ECO:0007669"/>
    <property type="project" value="UniProtKB-KW"/>
</dbReference>
<dbReference type="InterPro" id="IPR036661">
    <property type="entry name" value="Luciferase-like_sf"/>
</dbReference>
<accession>A0A543BSS3</accession>
<dbReference type="Gene3D" id="3.20.20.30">
    <property type="entry name" value="Luciferase-like domain"/>
    <property type="match status" value="1"/>
</dbReference>
<dbReference type="SUPFAM" id="SSF51679">
    <property type="entry name" value="Bacterial luciferase-like"/>
    <property type="match status" value="1"/>
</dbReference>
<dbReference type="OrthoDB" id="675245at2"/>